<sequence>MWRADDAIGAEPVHLQLAGQLQELMRVGHRLPLLPQLRRAGRIGLCGLHRQAGRQPQILLLFGKRKRRDQPPKGGHIRLRRQMHLVHRVALRVEDLQAAPVALFQREGVAPVGGENAQVDLRPQHHRGVAAAVEVAVGPAPLVDAMIVAGQRQHVAQIADQRHQPVGLRDDGRRAMADMGRDQIGLGQAPRFGEIAGPGLGVFGAERPDMGGAETLGHGRSFHGGSVRPGGLKTRDWRCGRGPRLAALCGSTEIVDSICQVKYRLPHRRSSLNRIASETASARAPAQGFRMSTGLLPAPRARLFLSTAVILACAGPAAAQEGEGPITLLARLIFGAGTERVAIDTPQAVTVIEQEDLDREQPLTIGDLFASVPGVQAAGASARIAGQAFNIRGIGNTEQTASEARIAVTVDGAPKFFEQYRMGSFFGDLELFKRVEVLRGPASSTLYGSGAIGGAVNFTTKDASDFLAPGKTTALRFKTGYDSNGNGKRAGVIYATRPTENAELLGALNWSTGQDQQDGDGTDIAGTAYDRWSGLAKGSFSFGDEGEQSLSLSVSRSDSDLDDTIVAQTGGAAAAGFGTADLHTLDDTFTLTYRHGFAANPLLDITATAFWTDTEVKKDDFSFGFLCAPGQTQVLCESDFAYRTKGVKLENTSDLSSGVWENYVTTGLQLSEQERVATSSQGALAFHPEGTDRRLGLYAQGEFTWNNRLTLIPGLRIDMGDITPSDAAAAAGGRNQSETSVSPKLAAMYRIDDSWSIFGSLARTERMPTLDELYSTEGPASRGPGLIAVPRTASLDLEKEEAETIELGFTFQRDGLISGDDSLKLKATAFRNDVTNLIATTDRPIVPVGTPGSVAYYSNVDEAEIWGAELEAAYDAEAWFAQLAYSNVHSRDGETGLTLADTPAENVAITLGRKLPARNLTLAWRASYFDAITTSSAATSAGSYDTHDVFLTWTPEDGAFGGFSLNAGIDNLFDATYRNNLVQDNATGRSFHISLAKTLDW</sequence>
<keyword evidence="7 9" id="KW-0472">Membrane</keyword>
<evidence type="ECO:0000256" key="7">
    <source>
        <dbReference type="ARBA" id="ARBA00023136"/>
    </source>
</evidence>
<evidence type="ECO:0000256" key="10">
    <source>
        <dbReference type="RuleBase" id="RU003357"/>
    </source>
</evidence>
<dbReference type="PROSITE" id="PS52016">
    <property type="entry name" value="TONB_DEPENDENT_REC_3"/>
    <property type="match status" value="1"/>
</dbReference>
<protein>
    <recommendedName>
        <fullName evidence="15">TonB-dependent receptor</fullName>
    </recommendedName>
</protein>
<dbReference type="Gene3D" id="2.170.130.10">
    <property type="entry name" value="TonB-dependent receptor, plug domain"/>
    <property type="match status" value="1"/>
</dbReference>
<dbReference type="Pfam" id="PF07715">
    <property type="entry name" value="Plug"/>
    <property type="match status" value="1"/>
</dbReference>
<dbReference type="GO" id="GO:0015232">
    <property type="term" value="F:heme transmembrane transporter activity"/>
    <property type="evidence" value="ECO:0007669"/>
    <property type="project" value="InterPro"/>
</dbReference>
<evidence type="ECO:0000259" key="12">
    <source>
        <dbReference type="Pfam" id="PF07715"/>
    </source>
</evidence>
<dbReference type="InterPro" id="IPR011276">
    <property type="entry name" value="TonB_haem/Hb_rcpt"/>
</dbReference>
<dbReference type="GO" id="GO:0009279">
    <property type="term" value="C:cell outer membrane"/>
    <property type="evidence" value="ECO:0007669"/>
    <property type="project" value="UniProtKB-SubCell"/>
</dbReference>
<evidence type="ECO:0000256" key="4">
    <source>
        <dbReference type="ARBA" id="ARBA00022452"/>
    </source>
</evidence>
<dbReference type="PANTHER" id="PTHR30069">
    <property type="entry name" value="TONB-DEPENDENT OUTER MEMBRANE RECEPTOR"/>
    <property type="match status" value="1"/>
</dbReference>
<evidence type="ECO:0000313" key="13">
    <source>
        <dbReference type="EMBL" id="PTE23221.1"/>
    </source>
</evidence>
<keyword evidence="3 9" id="KW-0813">Transport</keyword>
<dbReference type="GO" id="GO:0044718">
    <property type="term" value="P:siderophore transmembrane transport"/>
    <property type="evidence" value="ECO:0007669"/>
    <property type="project" value="TreeGrafter"/>
</dbReference>
<dbReference type="InterPro" id="IPR012910">
    <property type="entry name" value="Plug_dom"/>
</dbReference>
<evidence type="ECO:0008006" key="15">
    <source>
        <dbReference type="Google" id="ProtNLM"/>
    </source>
</evidence>
<organism evidence="13 14">
    <name type="scientific">Cereibacter changlensis JA139</name>
    <dbReference type="NCBI Taxonomy" id="1188249"/>
    <lineage>
        <taxon>Bacteria</taxon>
        <taxon>Pseudomonadati</taxon>
        <taxon>Pseudomonadota</taxon>
        <taxon>Alphaproteobacteria</taxon>
        <taxon>Rhodobacterales</taxon>
        <taxon>Paracoccaceae</taxon>
        <taxon>Cereibacter</taxon>
    </lineage>
</organism>
<dbReference type="AlphaFoldDB" id="A0A2T4JZ79"/>
<dbReference type="SUPFAM" id="SSF56935">
    <property type="entry name" value="Porins"/>
    <property type="match status" value="1"/>
</dbReference>
<evidence type="ECO:0000313" key="14">
    <source>
        <dbReference type="Proteomes" id="UP000241010"/>
    </source>
</evidence>
<comment type="similarity">
    <text evidence="2 9 10">Belongs to the TonB-dependent receptor family.</text>
</comment>
<evidence type="ECO:0000256" key="1">
    <source>
        <dbReference type="ARBA" id="ARBA00004571"/>
    </source>
</evidence>
<comment type="subcellular location">
    <subcellularLocation>
        <location evidence="1 9">Cell outer membrane</location>
        <topology evidence="1 9">Multi-pass membrane protein</topology>
    </subcellularLocation>
</comment>
<keyword evidence="6 10" id="KW-0798">TonB box</keyword>
<feature type="domain" description="TonB-dependent receptor-like beta-barrel" evidence="11">
    <location>
        <begin position="510"/>
        <end position="972"/>
    </location>
</feature>
<evidence type="ECO:0000256" key="6">
    <source>
        <dbReference type="ARBA" id="ARBA00023077"/>
    </source>
</evidence>
<dbReference type="InterPro" id="IPR036942">
    <property type="entry name" value="Beta-barrel_TonB_sf"/>
</dbReference>
<evidence type="ECO:0000256" key="9">
    <source>
        <dbReference type="PROSITE-ProRule" id="PRU01360"/>
    </source>
</evidence>
<comment type="caution">
    <text evidence="13">The sequence shown here is derived from an EMBL/GenBank/DDBJ whole genome shotgun (WGS) entry which is preliminary data.</text>
</comment>
<dbReference type="EMBL" id="PZKG01000008">
    <property type="protein sequence ID" value="PTE23221.1"/>
    <property type="molecule type" value="Genomic_DNA"/>
</dbReference>
<keyword evidence="5 9" id="KW-0812">Transmembrane</keyword>
<dbReference type="Gene3D" id="2.40.170.20">
    <property type="entry name" value="TonB-dependent receptor, beta-barrel domain"/>
    <property type="match status" value="1"/>
</dbReference>
<evidence type="ECO:0000256" key="5">
    <source>
        <dbReference type="ARBA" id="ARBA00022692"/>
    </source>
</evidence>
<feature type="domain" description="TonB-dependent receptor plug" evidence="12">
    <location>
        <begin position="343"/>
        <end position="455"/>
    </location>
</feature>
<keyword evidence="8 9" id="KW-0998">Cell outer membrane</keyword>
<dbReference type="InterPro" id="IPR039426">
    <property type="entry name" value="TonB-dep_rcpt-like"/>
</dbReference>
<dbReference type="InterPro" id="IPR000531">
    <property type="entry name" value="Beta-barrel_TonB"/>
</dbReference>
<gene>
    <name evidence="13" type="ORF">C5F48_03210</name>
</gene>
<keyword evidence="4 9" id="KW-1134">Transmembrane beta strand</keyword>
<evidence type="ECO:0000259" key="11">
    <source>
        <dbReference type="Pfam" id="PF00593"/>
    </source>
</evidence>
<dbReference type="Pfam" id="PF00593">
    <property type="entry name" value="TonB_dep_Rec_b-barrel"/>
    <property type="match status" value="1"/>
</dbReference>
<dbReference type="Proteomes" id="UP000241010">
    <property type="component" value="Unassembled WGS sequence"/>
</dbReference>
<dbReference type="PANTHER" id="PTHR30069:SF41">
    <property type="entry name" value="HEME_HEMOPEXIN UTILIZATION PROTEIN C"/>
    <property type="match status" value="1"/>
</dbReference>
<dbReference type="GO" id="GO:0015344">
    <property type="term" value="F:siderophore uptake transmembrane transporter activity"/>
    <property type="evidence" value="ECO:0007669"/>
    <property type="project" value="TreeGrafter"/>
</dbReference>
<evidence type="ECO:0000256" key="3">
    <source>
        <dbReference type="ARBA" id="ARBA00022448"/>
    </source>
</evidence>
<dbReference type="InterPro" id="IPR037066">
    <property type="entry name" value="Plug_dom_sf"/>
</dbReference>
<proteinExistence type="inferred from homology"/>
<evidence type="ECO:0000256" key="2">
    <source>
        <dbReference type="ARBA" id="ARBA00009810"/>
    </source>
</evidence>
<dbReference type="CDD" id="cd01347">
    <property type="entry name" value="ligand_gated_channel"/>
    <property type="match status" value="1"/>
</dbReference>
<evidence type="ECO:0000256" key="8">
    <source>
        <dbReference type="ARBA" id="ARBA00023237"/>
    </source>
</evidence>
<name>A0A2T4JZ79_9RHOB</name>
<keyword evidence="14" id="KW-1185">Reference proteome</keyword>
<dbReference type="NCBIfam" id="TIGR01785">
    <property type="entry name" value="TonB-hemin"/>
    <property type="match status" value="1"/>
</dbReference>
<accession>A0A2T4JZ79</accession>
<reference evidence="13 14" key="1">
    <citation type="submission" date="2018-03" db="EMBL/GenBank/DDBJ databases">
        <title>Cereibacter changlensis.</title>
        <authorList>
            <person name="Meyer T.E."/>
            <person name="Miller S."/>
            <person name="Lodha T."/>
            <person name="Gandham S."/>
            <person name="Chintalapati S."/>
            <person name="Chintalapati V.R."/>
        </authorList>
    </citation>
    <scope>NUCLEOTIDE SEQUENCE [LARGE SCALE GENOMIC DNA]</scope>
    <source>
        <strain evidence="13 14">JA139</strain>
    </source>
</reference>